<dbReference type="InterPro" id="IPR029063">
    <property type="entry name" value="SAM-dependent_MTases_sf"/>
</dbReference>
<evidence type="ECO:0000256" key="8">
    <source>
        <dbReference type="ARBA" id="ARBA00023242"/>
    </source>
</evidence>
<dbReference type="PANTHER" id="PTHR21451:SF0">
    <property type="entry name" value="HISTONE-LYSINE N-METHYLTRANSFERASE, H3 LYSINE-79 SPECIFIC"/>
    <property type="match status" value="1"/>
</dbReference>
<evidence type="ECO:0000256" key="4">
    <source>
        <dbReference type="ARBA" id="ARBA00022603"/>
    </source>
</evidence>
<proteinExistence type="inferred from homology"/>
<dbReference type="InterPro" id="IPR025789">
    <property type="entry name" value="DOT1_dom"/>
</dbReference>
<evidence type="ECO:0000259" key="14">
    <source>
        <dbReference type="PROSITE" id="PS51569"/>
    </source>
</evidence>
<feature type="region of interest" description="Disordered" evidence="13">
    <location>
        <begin position="549"/>
        <end position="588"/>
    </location>
</feature>
<dbReference type="EC" id="2.1.1.360" evidence="2 11"/>
<feature type="compositionally biased region" description="Low complexity" evidence="13">
    <location>
        <begin position="412"/>
        <end position="429"/>
    </location>
</feature>
<dbReference type="InterPro" id="IPR030445">
    <property type="entry name" value="H3-K79_meTrfase"/>
</dbReference>
<keyword evidence="12" id="KW-0175">Coiled coil</keyword>
<dbReference type="GO" id="GO:0140956">
    <property type="term" value="F:histone H3K79 trimethyltransferase activity"/>
    <property type="evidence" value="ECO:0007669"/>
    <property type="project" value="UniProtKB-EC"/>
</dbReference>
<dbReference type="GO" id="GO:0032259">
    <property type="term" value="P:methylation"/>
    <property type="evidence" value="ECO:0007669"/>
    <property type="project" value="UniProtKB-KW"/>
</dbReference>
<keyword evidence="15" id="KW-1185">Reference proteome</keyword>
<name>A0A158R4C6_9BILA</name>
<dbReference type="WBParaSite" id="SMUV_0000301101-mRNA-1">
    <property type="protein sequence ID" value="SMUV_0000301101-mRNA-1"/>
    <property type="gene ID" value="SMUV_0000301101"/>
</dbReference>
<comment type="similarity">
    <text evidence="11">Belongs to the class I-like SAM-binding methyltransferase superfamily. DOT1 family.</text>
</comment>
<feature type="compositionally biased region" description="Basic and acidic residues" evidence="13">
    <location>
        <begin position="25"/>
        <end position="41"/>
    </location>
</feature>
<dbReference type="Proteomes" id="UP000046393">
    <property type="component" value="Unplaced"/>
</dbReference>
<keyword evidence="8 11" id="KW-0539">Nucleus</keyword>
<feature type="coiled-coil region" evidence="12">
    <location>
        <begin position="694"/>
        <end position="724"/>
    </location>
</feature>
<dbReference type="GO" id="GO:0035097">
    <property type="term" value="C:histone methyltransferase complex"/>
    <property type="evidence" value="ECO:0007669"/>
    <property type="project" value="UniProtKB-ARBA"/>
</dbReference>
<evidence type="ECO:0000256" key="11">
    <source>
        <dbReference type="RuleBase" id="RU271113"/>
    </source>
</evidence>
<reference evidence="16" key="1">
    <citation type="submission" date="2016-04" db="UniProtKB">
        <authorList>
            <consortium name="WormBaseParasite"/>
        </authorList>
    </citation>
    <scope>IDENTIFICATION</scope>
</reference>
<dbReference type="AlphaFoldDB" id="A0A158R4C6"/>
<dbReference type="GO" id="GO:0006281">
    <property type="term" value="P:DNA repair"/>
    <property type="evidence" value="ECO:0007669"/>
    <property type="project" value="TreeGrafter"/>
</dbReference>
<feature type="region of interest" description="Disordered" evidence="13">
    <location>
        <begin position="1"/>
        <end position="66"/>
    </location>
</feature>
<feature type="domain" description="DOT1" evidence="14">
    <location>
        <begin position="66"/>
        <end position="398"/>
    </location>
</feature>
<dbReference type="Pfam" id="PF08123">
    <property type="entry name" value="DOT1"/>
    <property type="match status" value="1"/>
</dbReference>
<feature type="region of interest" description="Disordered" evidence="13">
    <location>
        <begin position="784"/>
        <end position="836"/>
    </location>
</feature>
<dbReference type="CDD" id="cd02440">
    <property type="entry name" value="AdoMet_MTases"/>
    <property type="match status" value="1"/>
</dbReference>
<evidence type="ECO:0000313" key="15">
    <source>
        <dbReference type="Proteomes" id="UP000046393"/>
    </source>
</evidence>
<comment type="miscellaneous">
    <text evidence="11">In contrast to other lysine histone methyltransferases, it does not contain a SET domain, suggesting the existence of another mechanism for methylation of lysine residues of histones.</text>
</comment>
<evidence type="ECO:0000256" key="13">
    <source>
        <dbReference type="SAM" id="MobiDB-lite"/>
    </source>
</evidence>
<evidence type="ECO:0000256" key="5">
    <source>
        <dbReference type="ARBA" id="ARBA00022679"/>
    </source>
</evidence>
<dbReference type="PROSITE" id="PS51569">
    <property type="entry name" value="DOT1"/>
    <property type="match status" value="1"/>
</dbReference>
<keyword evidence="5 11" id="KW-0808">Transferase</keyword>
<dbReference type="PANTHER" id="PTHR21451">
    <property type="entry name" value="HISTONE H3 METHYLTRANSFERASE"/>
    <property type="match status" value="1"/>
</dbReference>
<comment type="catalytic activity">
    <reaction evidence="10 11">
        <text>L-lysyl(79)-[histone H3] + 3 S-adenosyl-L-methionine = N(6),N(6),N(6)-trimethyl-L-lysyl(79)-[histone H3] + 3 S-adenosyl-L-homocysteine + 3 H(+)</text>
        <dbReference type="Rhea" id="RHEA:60328"/>
        <dbReference type="Rhea" id="RHEA-COMP:15549"/>
        <dbReference type="Rhea" id="RHEA-COMP:15552"/>
        <dbReference type="ChEBI" id="CHEBI:15378"/>
        <dbReference type="ChEBI" id="CHEBI:29969"/>
        <dbReference type="ChEBI" id="CHEBI:57856"/>
        <dbReference type="ChEBI" id="CHEBI:59789"/>
        <dbReference type="ChEBI" id="CHEBI:61961"/>
        <dbReference type="EC" id="2.1.1.360"/>
    </reaction>
</comment>
<accession>A0A158R4C6</accession>
<evidence type="ECO:0000256" key="7">
    <source>
        <dbReference type="ARBA" id="ARBA00022853"/>
    </source>
</evidence>
<sequence length="870" mass="97551">MGTENEQHVDDNHDEPVPSTSTGRVSKEVSKDSEHRTENRKSPTSGGSSRSTSKSRTPMRLRENGIPMKLLSPVAGESFTYYWPLRESPSYSEGGEIIETIRDTLSWFPELQFVFKKKDVDIDKIDRKSYTDMNLLMEKYNEVISIASKLWKGATKPGGEIWSTERADSELLKRIRNRAYNRAVENVNLLNNHYKAFSSETYGETSFERLQLIIQEITPKERDIFVDLGSGVGQLVVQMAGGSKVKKAVGIEIAQVPNRYAQNLADEFRKWMKWYGKKFRPFELHHGDFLDMKYRDLIVKDATIIFINNYAFTAELETRIKREILAELKDGTRIISTKPYGQTNRTLTDRHMNDISAILDMYEMAECENACSWTSNYVAYYHHTINRARLEYFFFQRNPALKSCNGSDGRRSSTSSKASRESSVSAARAGTPSHGNGHIENNDSGSKNPDDDKNTKGPTTRSRWQEYVSSKSHVSKKAKLTKEQLESGGGTVRKRDSNGDADYVPPTTKKYKKTTGVRGRPRKIAIPLEEHNESLGNLQNLNQNVVVQPSVSQETDPPLSRTEISSPSYSSASPITQTGVTPPYGVQPSKYPGLDQALELVRSYYEGLLDMMYNNKEDYLARVKVEIDDQLAYRNALLARKEGLERSINALLSMGVTRLRLRLQELNIEASCPAHLLERAKEIVEHHKKITATCAAMESEITSLELANQQLESKSKELDTSSNAGFISPDVVTNSSGSALSSSELYAAEKNQMLRNFKNSLNKVDTLAAMAESSVATTLQSRTALSSPHPETPNHMLAAANSSTFPSNTVSTQNGKRTRSRSSRGNATSKRVTLNVNKQVADPVNEEEVERTIKNIVAKALEVCFFLLFL</sequence>
<feature type="compositionally biased region" description="Basic and acidic residues" evidence="13">
    <location>
        <begin position="1"/>
        <end position="16"/>
    </location>
</feature>
<evidence type="ECO:0000256" key="10">
    <source>
        <dbReference type="ARBA" id="ARBA00047770"/>
    </source>
</evidence>
<evidence type="ECO:0000256" key="3">
    <source>
        <dbReference type="ARBA" id="ARBA00020987"/>
    </source>
</evidence>
<organism evidence="15 16">
    <name type="scientific">Syphacia muris</name>
    <dbReference type="NCBI Taxonomy" id="451379"/>
    <lineage>
        <taxon>Eukaryota</taxon>
        <taxon>Metazoa</taxon>
        <taxon>Ecdysozoa</taxon>
        <taxon>Nematoda</taxon>
        <taxon>Chromadorea</taxon>
        <taxon>Rhabditida</taxon>
        <taxon>Spirurina</taxon>
        <taxon>Oxyuridomorpha</taxon>
        <taxon>Oxyuroidea</taxon>
        <taxon>Oxyuridae</taxon>
        <taxon>Syphacia</taxon>
    </lineage>
</organism>
<dbReference type="GO" id="GO:0000077">
    <property type="term" value="P:DNA damage checkpoint signaling"/>
    <property type="evidence" value="ECO:0007669"/>
    <property type="project" value="TreeGrafter"/>
</dbReference>
<evidence type="ECO:0000256" key="12">
    <source>
        <dbReference type="SAM" id="Coils"/>
    </source>
</evidence>
<evidence type="ECO:0000256" key="1">
    <source>
        <dbReference type="ARBA" id="ARBA00004123"/>
    </source>
</evidence>
<feature type="compositionally biased region" description="Low complexity" evidence="13">
    <location>
        <begin position="42"/>
        <end position="58"/>
    </location>
</feature>
<feature type="region of interest" description="Disordered" evidence="13">
    <location>
        <begin position="404"/>
        <end position="518"/>
    </location>
</feature>
<comment type="function">
    <text evidence="11">Histone methyltransferase that specifically trimethylates histone H3 to form H3K79me3. This methylation is required for telomere silencing and for the pachytene checkpoint during the meiotic cell cycle by allowing the recruitment of RAD9 to double strand breaks. Nucleosomes are preferred as substrate compared to free histone.</text>
</comment>
<feature type="compositionally biased region" description="Basic residues" evidence="13">
    <location>
        <begin position="509"/>
        <end position="518"/>
    </location>
</feature>
<dbReference type="SUPFAM" id="SSF53335">
    <property type="entry name" value="S-adenosyl-L-methionine-dependent methyltransferases"/>
    <property type="match status" value="1"/>
</dbReference>
<feature type="compositionally biased region" description="Polar residues" evidence="13">
    <location>
        <begin position="823"/>
        <end position="836"/>
    </location>
</feature>
<protein>
    <recommendedName>
        <fullName evidence="3 11">Histone-lysine N-methyltransferase, H3 lysine-79 specific</fullName>
        <ecNumber evidence="2 11">2.1.1.360</ecNumber>
    </recommendedName>
    <alternativeName>
        <fullName evidence="9 11">Histone H3-K79 methyltransferase</fullName>
    </alternativeName>
</protein>
<dbReference type="Gene3D" id="3.40.50.150">
    <property type="entry name" value="Vaccinia Virus protein VP39"/>
    <property type="match status" value="1"/>
</dbReference>
<evidence type="ECO:0000313" key="16">
    <source>
        <dbReference type="WBParaSite" id="SMUV_0000301101-mRNA-1"/>
    </source>
</evidence>
<feature type="compositionally biased region" description="Polar residues" evidence="13">
    <location>
        <begin position="800"/>
        <end position="815"/>
    </location>
</feature>
<dbReference type="FunFam" id="3.40.50.150:FF:000033">
    <property type="entry name" value="Histone-lysine N-methyltransferase, H3 lysine-79 specific"/>
    <property type="match status" value="1"/>
</dbReference>
<evidence type="ECO:0000256" key="2">
    <source>
        <dbReference type="ARBA" id="ARBA00012190"/>
    </source>
</evidence>
<evidence type="ECO:0000256" key="6">
    <source>
        <dbReference type="ARBA" id="ARBA00022691"/>
    </source>
</evidence>
<dbReference type="Gene3D" id="1.10.260.60">
    <property type="match status" value="1"/>
</dbReference>
<feature type="compositionally biased region" description="Low complexity" evidence="13">
    <location>
        <begin position="565"/>
        <end position="574"/>
    </location>
</feature>
<keyword evidence="6 11" id="KW-0949">S-adenosyl-L-methionine</keyword>
<dbReference type="STRING" id="451379.A0A158R4C6"/>
<keyword evidence="7 11" id="KW-0156">Chromatin regulator</keyword>
<keyword evidence="4 11" id="KW-0489">Methyltransferase</keyword>
<evidence type="ECO:0000256" key="9">
    <source>
        <dbReference type="ARBA" id="ARBA00029821"/>
    </source>
</evidence>
<comment type="subcellular location">
    <subcellularLocation>
        <location evidence="1 11">Nucleus</location>
    </subcellularLocation>
</comment>